<proteinExistence type="predicted"/>
<evidence type="ECO:0000313" key="2">
    <source>
        <dbReference type="EMBL" id="RPD66526.1"/>
    </source>
</evidence>
<dbReference type="EMBL" id="ML122251">
    <property type="protein sequence ID" value="RPD66526.1"/>
    <property type="molecule type" value="Genomic_DNA"/>
</dbReference>
<organism evidence="2 3">
    <name type="scientific">Lentinus tigrinus ALCF2SS1-6</name>
    <dbReference type="NCBI Taxonomy" id="1328759"/>
    <lineage>
        <taxon>Eukaryota</taxon>
        <taxon>Fungi</taxon>
        <taxon>Dikarya</taxon>
        <taxon>Basidiomycota</taxon>
        <taxon>Agaricomycotina</taxon>
        <taxon>Agaricomycetes</taxon>
        <taxon>Polyporales</taxon>
        <taxon>Polyporaceae</taxon>
        <taxon>Lentinus</taxon>
    </lineage>
</organism>
<accession>A0A5C2T217</accession>
<sequence length="100" mass="11237">MAEGGYSSWTKTRTMSRAAPSYGSGREPMQPARTPSASLCHRRSLNRPVPAPKPSLLSFSSTITALCRPRNRALQQHGTHAAFKRIVREAYLFIQKERHE</sequence>
<keyword evidence="3" id="KW-1185">Reference proteome</keyword>
<protein>
    <submittedName>
        <fullName evidence="2">Uncharacterized protein</fullName>
    </submittedName>
</protein>
<name>A0A5C2T217_9APHY</name>
<evidence type="ECO:0000313" key="3">
    <source>
        <dbReference type="Proteomes" id="UP000313359"/>
    </source>
</evidence>
<dbReference type="Proteomes" id="UP000313359">
    <property type="component" value="Unassembled WGS sequence"/>
</dbReference>
<feature type="region of interest" description="Disordered" evidence="1">
    <location>
        <begin position="1"/>
        <end position="54"/>
    </location>
</feature>
<dbReference type="AlphaFoldDB" id="A0A5C2T217"/>
<evidence type="ECO:0000256" key="1">
    <source>
        <dbReference type="SAM" id="MobiDB-lite"/>
    </source>
</evidence>
<gene>
    <name evidence="2" type="ORF">L227DRAFT_147532</name>
</gene>
<reference evidence="2" key="1">
    <citation type="journal article" date="2018" name="Genome Biol. Evol.">
        <title>Genomics and development of Lentinus tigrinus, a white-rot wood-decaying mushroom with dimorphic fruiting bodies.</title>
        <authorList>
            <person name="Wu B."/>
            <person name="Xu Z."/>
            <person name="Knudson A."/>
            <person name="Carlson A."/>
            <person name="Chen N."/>
            <person name="Kovaka S."/>
            <person name="LaButti K."/>
            <person name="Lipzen A."/>
            <person name="Pennachio C."/>
            <person name="Riley R."/>
            <person name="Schakwitz W."/>
            <person name="Umezawa K."/>
            <person name="Ohm R.A."/>
            <person name="Grigoriev I.V."/>
            <person name="Nagy L.G."/>
            <person name="Gibbons J."/>
            <person name="Hibbett D."/>
        </authorList>
    </citation>
    <scope>NUCLEOTIDE SEQUENCE [LARGE SCALE GENOMIC DNA]</scope>
    <source>
        <strain evidence="2">ALCF2SS1-6</strain>
    </source>
</reference>